<comment type="subunit">
    <text evidence="2 6">Heterotrimer of A, B and C subunits.</text>
</comment>
<name>A0A419SUU5_9FIRM</name>
<dbReference type="InterPro" id="IPR003837">
    <property type="entry name" value="GatC"/>
</dbReference>
<dbReference type="NCBIfam" id="TIGR00135">
    <property type="entry name" value="gatC"/>
    <property type="match status" value="1"/>
</dbReference>
<dbReference type="HAMAP" id="MF_00122">
    <property type="entry name" value="GatC"/>
    <property type="match status" value="1"/>
</dbReference>
<dbReference type="GO" id="GO:0050567">
    <property type="term" value="F:glutaminyl-tRNA synthase (glutamine-hydrolyzing) activity"/>
    <property type="evidence" value="ECO:0007669"/>
    <property type="project" value="UniProtKB-UniRule"/>
</dbReference>
<keyword evidence="6" id="KW-0067">ATP-binding</keyword>
<evidence type="ECO:0000256" key="2">
    <source>
        <dbReference type="ARBA" id="ARBA00011123"/>
    </source>
</evidence>
<keyword evidence="7" id="KW-0808">Transferase</keyword>
<accession>A0A419SUU5</accession>
<dbReference type="Proteomes" id="UP000284177">
    <property type="component" value="Unassembled WGS sequence"/>
</dbReference>
<keyword evidence="6" id="KW-0436">Ligase</keyword>
<dbReference type="PANTHER" id="PTHR15004:SF0">
    <property type="entry name" value="GLUTAMYL-TRNA(GLN) AMIDOTRANSFERASE SUBUNIT C, MITOCHONDRIAL"/>
    <property type="match status" value="1"/>
</dbReference>
<evidence type="ECO:0000256" key="4">
    <source>
        <dbReference type="ARBA" id="ARBA00047380"/>
    </source>
</evidence>
<dbReference type="OrthoDB" id="9813938at2"/>
<gene>
    <name evidence="6" type="primary">gatC</name>
    <name evidence="7" type="ORF">BET03_06535</name>
</gene>
<evidence type="ECO:0000313" key="7">
    <source>
        <dbReference type="EMBL" id="RKD28998.1"/>
    </source>
</evidence>
<comment type="caution">
    <text evidence="7">The sequence shown here is derived from an EMBL/GenBank/DDBJ whole genome shotgun (WGS) entry which is preliminary data.</text>
</comment>
<dbReference type="InterPro" id="IPR036113">
    <property type="entry name" value="Asp/Glu-ADT_sf_sub_c"/>
</dbReference>
<protein>
    <recommendedName>
        <fullName evidence="6">Aspartyl/glutamyl-tRNA(Asn/Gln) amidotransferase subunit C</fullName>
        <shortName evidence="6">Asp/Glu-ADT subunit C</shortName>
        <ecNumber evidence="6">6.3.5.-</ecNumber>
    </recommendedName>
</protein>
<dbReference type="GO" id="GO:0016740">
    <property type="term" value="F:transferase activity"/>
    <property type="evidence" value="ECO:0007669"/>
    <property type="project" value="UniProtKB-KW"/>
</dbReference>
<keyword evidence="6" id="KW-0648">Protein biosynthesis</keyword>
<dbReference type="SUPFAM" id="SSF141000">
    <property type="entry name" value="Glu-tRNAGln amidotransferase C subunit"/>
    <property type="match status" value="1"/>
</dbReference>
<reference evidence="7 8" key="1">
    <citation type="submission" date="2016-08" db="EMBL/GenBank/DDBJ databases">
        <title>Novel Firmicutes and Novel Genomes.</title>
        <authorList>
            <person name="Poppleton D.I."/>
            <person name="Gribaldo S."/>
        </authorList>
    </citation>
    <scope>NUCLEOTIDE SEQUENCE [LARGE SCALE GENOMIC DNA]</scope>
    <source>
        <strain evidence="7 8">CTT3</strain>
    </source>
</reference>
<sequence length="95" mass="10994">MDISKEDVKHVAKLARLEFSQEEIEDFTQKFASVIEYVEKLKEVDVEGIEPTYHVHPIKNVMREDKVGKSMDRDKVLSNAPDKETGFFKIPNVLD</sequence>
<keyword evidence="8" id="KW-1185">Reference proteome</keyword>
<evidence type="ECO:0000313" key="8">
    <source>
        <dbReference type="Proteomes" id="UP000284177"/>
    </source>
</evidence>
<comment type="catalytic activity">
    <reaction evidence="5 6">
        <text>L-glutamyl-tRNA(Gln) + L-glutamine + ATP + H2O = L-glutaminyl-tRNA(Gln) + L-glutamate + ADP + phosphate + H(+)</text>
        <dbReference type="Rhea" id="RHEA:17521"/>
        <dbReference type="Rhea" id="RHEA-COMP:9681"/>
        <dbReference type="Rhea" id="RHEA-COMP:9684"/>
        <dbReference type="ChEBI" id="CHEBI:15377"/>
        <dbReference type="ChEBI" id="CHEBI:15378"/>
        <dbReference type="ChEBI" id="CHEBI:29985"/>
        <dbReference type="ChEBI" id="CHEBI:30616"/>
        <dbReference type="ChEBI" id="CHEBI:43474"/>
        <dbReference type="ChEBI" id="CHEBI:58359"/>
        <dbReference type="ChEBI" id="CHEBI:78520"/>
        <dbReference type="ChEBI" id="CHEBI:78521"/>
        <dbReference type="ChEBI" id="CHEBI:456216"/>
    </reaction>
</comment>
<comment type="function">
    <text evidence="3 6">Allows the formation of correctly charged Asn-tRNA(Asn) or Gln-tRNA(Gln) through the transamidation of misacylated Asp-tRNA(Asn) or Glu-tRNA(Gln) in organisms which lack either or both of asparaginyl-tRNA or glutaminyl-tRNA synthetases. The reaction takes place in the presence of glutamine and ATP through an activated phospho-Asp-tRNA(Asn) or phospho-Glu-tRNA(Gln).</text>
</comment>
<dbReference type="EC" id="6.3.5.-" evidence="6"/>
<comment type="catalytic activity">
    <reaction evidence="4 6">
        <text>L-aspartyl-tRNA(Asn) + L-glutamine + ATP + H2O = L-asparaginyl-tRNA(Asn) + L-glutamate + ADP + phosphate + 2 H(+)</text>
        <dbReference type="Rhea" id="RHEA:14513"/>
        <dbReference type="Rhea" id="RHEA-COMP:9674"/>
        <dbReference type="Rhea" id="RHEA-COMP:9677"/>
        <dbReference type="ChEBI" id="CHEBI:15377"/>
        <dbReference type="ChEBI" id="CHEBI:15378"/>
        <dbReference type="ChEBI" id="CHEBI:29985"/>
        <dbReference type="ChEBI" id="CHEBI:30616"/>
        <dbReference type="ChEBI" id="CHEBI:43474"/>
        <dbReference type="ChEBI" id="CHEBI:58359"/>
        <dbReference type="ChEBI" id="CHEBI:78515"/>
        <dbReference type="ChEBI" id="CHEBI:78516"/>
        <dbReference type="ChEBI" id="CHEBI:456216"/>
    </reaction>
</comment>
<evidence type="ECO:0000256" key="5">
    <source>
        <dbReference type="ARBA" id="ARBA00047913"/>
    </source>
</evidence>
<dbReference type="GO" id="GO:0006412">
    <property type="term" value="P:translation"/>
    <property type="evidence" value="ECO:0007669"/>
    <property type="project" value="UniProtKB-UniRule"/>
</dbReference>
<dbReference type="GO" id="GO:0050566">
    <property type="term" value="F:asparaginyl-tRNA synthase (glutamine-hydrolyzing) activity"/>
    <property type="evidence" value="ECO:0007669"/>
    <property type="project" value="RHEA"/>
</dbReference>
<dbReference type="AlphaFoldDB" id="A0A419SUU5"/>
<evidence type="ECO:0000256" key="3">
    <source>
        <dbReference type="ARBA" id="ARBA00024799"/>
    </source>
</evidence>
<dbReference type="GO" id="GO:0005524">
    <property type="term" value="F:ATP binding"/>
    <property type="evidence" value="ECO:0007669"/>
    <property type="project" value="UniProtKB-KW"/>
</dbReference>
<evidence type="ECO:0000256" key="6">
    <source>
        <dbReference type="HAMAP-Rule" id="MF_00122"/>
    </source>
</evidence>
<dbReference type="Gene3D" id="1.10.20.60">
    <property type="entry name" value="Glu-tRNAGln amidotransferase C subunit, N-terminal domain"/>
    <property type="match status" value="1"/>
</dbReference>
<dbReference type="GO" id="GO:0070681">
    <property type="term" value="P:glutaminyl-tRNAGln biosynthesis via transamidation"/>
    <property type="evidence" value="ECO:0007669"/>
    <property type="project" value="TreeGrafter"/>
</dbReference>
<proteinExistence type="inferred from homology"/>
<dbReference type="Pfam" id="PF02686">
    <property type="entry name" value="GatC"/>
    <property type="match status" value="1"/>
</dbReference>
<dbReference type="GO" id="GO:0006450">
    <property type="term" value="P:regulation of translational fidelity"/>
    <property type="evidence" value="ECO:0007669"/>
    <property type="project" value="InterPro"/>
</dbReference>
<dbReference type="PANTHER" id="PTHR15004">
    <property type="entry name" value="GLUTAMYL-TRNA(GLN) AMIDOTRANSFERASE SUBUNIT C, MITOCHONDRIAL"/>
    <property type="match status" value="1"/>
</dbReference>
<dbReference type="EMBL" id="MCIB01000039">
    <property type="protein sequence ID" value="RKD28998.1"/>
    <property type="molecule type" value="Genomic_DNA"/>
</dbReference>
<keyword evidence="6" id="KW-0547">Nucleotide-binding</keyword>
<evidence type="ECO:0000256" key="1">
    <source>
        <dbReference type="ARBA" id="ARBA00010757"/>
    </source>
</evidence>
<comment type="similarity">
    <text evidence="1 6">Belongs to the GatC family.</text>
</comment>
<dbReference type="RefSeq" id="WP_120170658.1">
    <property type="nucleotide sequence ID" value="NZ_MCIB01000039.1"/>
</dbReference>
<organism evidence="7 8">
    <name type="scientific">Thermohalobacter berrensis</name>
    <dbReference type="NCBI Taxonomy" id="99594"/>
    <lineage>
        <taxon>Bacteria</taxon>
        <taxon>Bacillati</taxon>
        <taxon>Bacillota</taxon>
        <taxon>Tissierellia</taxon>
        <taxon>Tissierellales</taxon>
        <taxon>Thermohalobacteraceae</taxon>
        <taxon>Thermohalobacter</taxon>
    </lineage>
</organism>